<dbReference type="Proteomes" id="UP001519887">
    <property type="component" value="Unassembled WGS sequence"/>
</dbReference>
<evidence type="ECO:0000313" key="3">
    <source>
        <dbReference type="Proteomes" id="UP001519887"/>
    </source>
</evidence>
<evidence type="ECO:0000259" key="1">
    <source>
        <dbReference type="PROSITE" id="PS51186"/>
    </source>
</evidence>
<evidence type="ECO:0000313" key="2">
    <source>
        <dbReference type="EMBL" id="MBW7452939.1"/>
    </source>
</evidence>
<dbReference type="Pfam" id="PF00583">
    <property type="entry name" value="Acetyltransf_1"/>
    <property type="match status" value="1"/>
</dbReference>
<name>A0ABS7BWB8_9BACL</name>
<dbReference type="EMBL" id="JAHZIK010000026">
    <property type="protein sequence ID" value="MBW7452939.1"/>
    <property type="molecule type" value="Genomic_DNA"/>
</dbReference>
<dbReference type="EC" id="2.3.1.-" evidence="2"/>
<dbReference type="InterPro" id="IPR016181">
    <property type="entry name" value="Acyl_CoA_acyltransferase"/>
</dbReference>
<sequence length="261" mass="29453">MTTIQNLIRENMIRAYEKLSILSQVYTFVQTERTQRFESDIPYGLFNSVFTYTRSVEVDPVEEMKSIASLYHERGQKLAWLTYSHEQDDVINQALAANNFNQVGTISGMALSLEKWTSELPDIPGLEVRAIRAPQEIEQYRKVILEGFNVPEQMADIFCKVFVDGPNQDTTTVQHYVAYMNGEPVTTITTFTEGEVTGIYNIATLESCRSRGFARTALAHVLRDVQEKGAKLAVIHATSMGLSVYPKVGFKEEMTINIFAG</sequence>
<dbReference type="GO" id="GO:0016746">
    <property type="term" value="F:acyltransferase activity"/>
    <property type="evidence" value="ECO:0007669"/>
    <property type="project" value="UniProtKB-KW"/>
</dbReference>
<dbReference type="Gene3D" id="3.40.630.30">
    <property type="match status" value="1"/>
</dbReference>
<keyword evidence="2" id="KW-0012">Acyltransferase</keyword>
<dbReference type="CDD" id="cd04301">
    <property type="entry name" value="NAT_SF"/>
    <property type="match status" value="1"/>
</dbReference>
<dbReference type="SUPFAM" id="SSF55729">
    <property type="entry name" value="Acyl-CoA N-acyltransferases (Nat)"/>
    <property type="match status" value="1"/>
</dbReference>
<feature type="domain" description="N-acetyltransferase" evidence="1">
    <location>
        <begin position="126"/>
        <end position="261"/>
    </location>
</feature>
<reference evidence="2 3" key="1">
    <citation type="submission" date="2021-07" db="EMBL/GenBank/DDBJ databases">
        <title>Paenibacillus radiodurans sp. nov., isolated from the southeastern edge of Tengger Desert.</title>
        <authorList>
            <person name="Zhang G."/>
        </authorList>
    </citation>
    <scope>NUCLEOTIDE SEQUENCE [LARGE SCALE GENOMIC DNA]</scope>
    <source>
        <strain evidence="2 3">CCM 7311</strain>
    </source>
</reference>
<gene>
    <name evidence="2" type="ORF">K0U00_02630</name>
</gene>
<proteinExistence type="predicted"/>
<keyword evidence="3" id="KW-1185">Reference proteome</keyword>
<accession>A0ABS7BWB8</accession>
<protein>
    <submittedName>
        <fullName evidence="2">GNAT family N-acetyltransferase</fullName>
        <ecNumber evidence="2">2.3.1.-</ecNumber>
    </submittedName>
</protein>
<dbReference type="InterPro" id="IPR000182">
    <property type="entry name" value="GNAT_dom"/>
</dbReference>
<dbReference type="PROSITE" id="PS51186">
    <property type="entry name" value="GNAT"/>
    <property type="match status" value="1"/>
</dbReference>
<organism evidence="2 3">
    <name type="scientific">Paenibacillus sepulcri</name>
    <dbReference type="NCBI Taxonomy" id="359917"/>
    <lineage>
        <taxon>Bacteria</taxon>
        <taxon>Bacillati</taxon>
        <taxon>Bacillota</taxon>
        <taxon>Bacilli</taxon>
        <taxon>Bacillales</taxon>
        <taxon>Paenibacillaceae</taxon>
        <taxon>Paenibacillus</taxon>
    </lineage>
</organism>
<keyword evidence="2" id="KW-0808">Transferase</keyword>
<comment type="caution">
    <text evidence="2">The sequence shown here is derived from an EMBL/GenBank/DDBJ whole genome shotgun (WGS) entry which is preliminary data.</text>
</comment>
<dbReference type="RefSeq" id="WP_210046100.1">
    <property type="nucleotide sequence ID" value="NZ_JBHLVU010000028.1"/>
</dbReference>